<dbReference type="AlphaFoldDB" id="A0A6P8CJQ2"/>
<evidence type="ECO:0000313" key="2">
    <source>
        <dbReference type="RefSeq" id="XP_031380818.1"/>
    </source>
</evidence>
<organism evidence="1 2">
    <name type="scientific">Punica granatum</name>
    <name type="common">Pomegranate</name>
    <dbReference type="NCBI Taxonomy" id="22663"/>
    <lineage>
        <taxon>Eukaryota</taxon>
        <taxon>Viridiplantae</taxon>
        <taxon>Streptophyta</taxon>
        <taxon>Embryophyta</taxon>
        <taxon>Tracheophyta</taxon>
        <taxon>Spermatophyta</taxon>
        <taxon>Magnoliopsida</taxon>
        <taxon>eudicotyledons</taxon>
        <taxon>Gunneridae</taxon>
        <taxon>Pentapetalae</taxon>
        <taxon>rosids</taxon>
        <taxon>malvids</taxon>
        <taxon>Myrtales</taxon>
        <taxon>Lythraceae</taxon>
        <taxon>Punica</taxon>
    </lineage>
</organism>
<dbReference type="PANTHER" id="PTHR44375:SF6">
    <property type="entry name" value="F28J7.36 PROTEIN"/>
    <property type="match status" value="1"/>
</dbReference>
<dbReference type="SUPFAM" id="SSF51735">
    <property type="entry name" value="NAD(P)-binding Rossmann-fold domains"/>
    <property type="match status" value="1"/>
</dbReference>
<reference evidence="2" key="2">
    <citation type="submission" date="2025-08" db="UniProtKB">
        <authorList>
            <consortium name="RefSeq"/>
        </authorList>
    </citation>
    <scope>IDENTIFICATION</scope>
    <source>
        <tissue evidence="2">Leaf</tissue>
    </source>
</reference>
<dbReference type="InterPro" id="IPR002347">
    <property type="entry name" value="SDR_fam"/>
</dbReference>
<proteinExistence type="predicted"/>
<evidence type="ECO:0000313" key="1">
    <source>
        <dbReference type="Proteomes" id="UP000515151"/>
    </source>
</evidence>
<protein>
    <submittedName>
        <fullName evidence="2">Uncharacterized protein LOC116195661</fullName>
    </submittedName>
</protein>
<gene>
    <name evidence="2" type="primary">LOC116195661</name>
</gene>
<dbReference type="CDD" id="cd05233">
    <property type="entry name" value="SDR_c"/>
    <property type="match status" value="1"/>
</dbReference>
<dbReference type="OrthoDB" id="294295at2759"/>
<sequence length="267" mass="29306">MENPAKRVLLTSSGDDVSISLALHLANRGCRLVLMGDGGVLRSIIRDRFVGSMGVFSTVEVVGLDMEEDSEAVFEEAVDKAWNFFGGLDAFVNCYTYEGKIQDPLQVEEGEFKKMVKINFTSAWSLLRAVSRRMRDNKSGGSIVFLTTIIGGERGLYPGAAIYGSCLAGVEQLVRATAMDIGKYKIRVNAIARGLHLADEYPKAVGRDRAKSLVKDVAPLNRWLNPKNDLASTVIYLISDGSQFMTGTTTYVDGAQSIVRPRMRSFM</sequence>
<keyword evidence="1" id="KW-1185">Reference proteome</keyword>
<dbReference type="InterPro" id="IPR036291">
    <property type="entry name" value="NAD(P)-bd_dom_sf"/>
</dbReference>
<dbReference type="Gene3D" id="3.40.50.720">
    <property type="entry name" value="NAD(P)-binding Rossmann-like Domain"/>
    <property type="match status" value="1"/>
</dbReference>
<name>A0A6P8CJQ2_PUNGR</name>
<reference evidence="1" key="1">
    <citation type="journal article" date="2020" name="Plant Biotechnol. J.">
        <title>The pomegranate (Punica granatum L.) draft genome dissects genetic divergence between soft- and hard-seeded cultivars.</title>
        <authorList>
            <person name="Luo X."/>
            <person name="Li H."/>
            <person name="Wu Z."/>
            <person name="Yao W."/>
            <person name="Zhao P."/>
            <person name="Cao D."/>
            <person name="Yu H."/>
            <person name="Li K."/>
            <person name="Poudel K."/>
            <person name="Zhao D."/>
            <person name="Zhang F."/>
            <person name="Xia X."/>
            <person name="Chen L."/>
            <person name="Wang Q."/>
            <person name="Jing D."/>
            <person name="Cao S."/>
        </authorList>
    </citation>
    <scope>NUCLEOTIDE SEQUENCE [LARGE SCALE GENOMIC DNA]</scope>
    <source>
        <strain evidence="1">cv. Tunisia</strain>
    </source>
</reference>
<accession>A0A6P8CJQ2</accession>
<dbReference type="RefSeq" id="XP_031380818.1">
    <property type="nucleotide sequence ID" value="XM_031524958.1"/>
</dbReference>
<dbReference type="GeneID" id="116195661"/>
<dbReference type="PRINTS" id="PR00081">
    <property type="entry name" value="GDHRDH"/>
</dbReference>
<dbReference type="Pfam" id="PF13561">
    <property type="entry name" value="adh_short_C2"/>
    <property type="match status" value="1"/>
</dbReference>
<dbReference type="Proteomes" id="UP000515151">
    <property type="component" value="Chromosome 2"/>
</dbReference>
<dbReference type="PANTHER" id="PTHR44375">
    <property type="entry name" value="BETA-KETOACYL-ACP REDUCTASE-LIKE PROTEIN-RELATED"/>
    <property type="match status" value="1"/>
</dbReference>